<dbReference type="PANTHER" id="PTHR10098:SF112">
    <property type="entry name" value="SLR0380 PROTEIN"/>
    <property type="match status" value="1"/>
</dbReference>
<dbReference type="Gene3D" id="1.25.40.10">
    <property type="entry name" value="Tetratricopeptide repeat domain"/>
    <property type="match status" value="3"/>
</dbReference>
<dbReference type="OrthoDB" id="446317at2"/>
<dbReference type="Pfam" id="PF13174">
    <property type="entry name" value="TPR_6"/>
    <property type="match status" value="1"/>
</dbReference>
<dbReference type="eggNOG" id="COG4995">
    <property type="taxonomic scope" value="Bacteria"/>
</dbReference>
<dbReference type="EMBL" id="CP003653">
    <property type="protein sequence ID" value="AFZ34186.1"/>
    <property type="molecule type" value="Genomic_DNA"/>
</dbReference>
<dbReference type="KEGG" id="scs:Sta7437_0586"/>
<feature type="domain" description="CHAT" evidence="2">
    <location>
        <begin position="601"/>
        <end position="869"/>
    </location>
</feature>
<dbReference type="AlphaFoldDB" id="K9XQ62"/>
<evidence type="ECO:0000313" key="4">
    <source>
        <dbReference type="Proteomes" id="UP000010473"/>
    </source>
</evidence>
<dbReference type="STRING" id="111780.Sta7437_0586"/>
<sequence length="871" mass="98208">MQLNIKKRLILLLTLASIGLFTSLLGTNLPMIAQTLASYEQSQIATNASQTAIIEQQGKNYYTQGQWHKAIALWQQVVRSYASQEDFISQGRVLSNLALAYQQLGKWQQAQQSIKASFQLLKQISDNSTQKQRLIAQILNNQGILQLEQGQAEDAIASWQQATEVYQQLNDQEGVIRATINQANAFKALGLYHRAAKTLELLNQTLAQQPVSLLKAVSLRSYGDILRLVGELSQAKETVTKSLTIATQLKSLEDEAKARLSLGNIFWANDDYQKALESYQQGLLTCQASFVCGKSNLPVQINLAQFNLLLDTQFWHRASELIPEIRVSLANLPLSQTNVYKQISFANSLIKLRQKAQQEHKNSTNLPSWQEISQILELAIKKSQNLGSSRAESYAVGLLGQIAEFQQQWLKAENLTEQALMIAQTINAPEISYLWQWQLGRIVQAQGDREGAIDFYTQAIDLLQSLSQDLVAIDPELQYSFRSSVEPVYRGLVSLLLETQPTQANLVQARDTIELLQIAELHNFFREACLDAQPVNIDQVDPQSAVIYPIILRDRLEVIVSIPQQPLYHYSTKISQPKLEAVIETMRQTIVIRSRRDFYFPAQQLYNWLIRPALPQLIKYQIKTIVFVPDGTLRNIPMSALYDGKKYLVEQYDVALTPGLQLLAPRPLQQIKLKTLAAGLTQQRQGFAALEYVNLELTQIEKQIKTVVLLNEKFTAKTLQQQIKFSNYPVVHIATHGQFSSTLDETFLLAWDTRINIGKLDQILQTRSPSQQQAIELLVLSACETAIGDKWAALGLAGMAVRAGARSTLATLWAVNDRSSAELMSQFYQELAKKDITKAKAIRQAQLALINNPAYKHPFYWSPYILVGNWL</sequence>
<dbReference type="InterPro" id="IPR011990">
    <property type="entry name" value="TPR-like_helical_dom_sf"/>
</dbReference>
<keyword evidence="4" id="KW-1185">Reference proteome</keyword>
<name>K9XQ62_STAC7</name>
<organism evidence="3 4">
    <name type="scientific">Stanieria cyanosphaera (strain ATCC 29371 / PCC 7437)</name>
    <dbReference type="NCBI Taxonomy" id="111780"/>
    <lineage>
        <taxon>Bacteria</taxon>
        <taxon>Bacillati</taxon>
        <taxon>Cyanobacteriota</taxon>
        <taxon>Cyanophyceae</taxon>
        <taxon>Pleurocapsales</taxon>
        <taxon>Dermocarpellaceae</taxon>
        <taxon>Stanieria</taxon>
    </lineage>
</organism>
<evidence type="ECO:0000313" key="3">
    <source>
        <dbReference type="EMBL" id="AFZ34186.1"/>
    </source>
</evidence>
<protein>
    <submittedName>
        <fullName evidence="3">Tetratricopeptide TPR_1 repeat-containing protein</fullName>
    </submittedName>
</protein>
<dbReference type="RefSeq" id="WP_015191859.1">
    <property type="nucleotide sequence ID" value="NC_019748.1"/>
</dbReference>
<evidence type="ECO:0000256" key="1">
    <source>
        <dbReference type="PROSITE-ProRule" id="PRU00339"/>
    </source>
</evidence>
<dbReference type="InterPro" id="IPR024983">
    <property type="entry name" value="CHAT_dom"/>
</dbReference>
<dbReference type="HOGENOM" id="CLU_002404_0_0_3"/>
<dbReference type="eggNOG" id="COG0457">
    <property type="taxonomic scope" value="Bacteria"/>
</dbReference>
<dbReference type="InterPro" id="IPR019734">
    <property type="entry name" value="TPR_rpt"/>
</dbReference>
<dbReference type="PATRIC" id="fig|111780.3.peg.612"/>
<reference evidence="4" key="1">
    <citation type="journal article" date="2013" name="Proc. Natl. Acad. Sci. U.S.A.">
        <title>Improving the coverage of the cyanobacterial phylum using diversity-driven genome sequencing.</title>
        <authorList>
            <person name="Shih P.M."/>
            <person name="Wu D."/>
            <person name="Latifi A."/>
            <person name="Axen S.D."/>
            <person name="Fewer D.P."/>
            <person name="Talla E."/>
            <person name="Calteau A."/>
            <person name="Cai F."/>
            <person name="Tandeau de Marsac N."/>
            <person name="Rippka R."/>
            <person name="Herdman M."/>
            <person name="Sivonen K."/>
            <person name="Coursin T."/>
            <person name="Laurent T."/>
            <person name="Goodwin L."/>
            <person name="Nolan M."/>
            <person name="Davenport K.W."/>
            <person name="Han C.S."/>
            <person name="Rubin E.M."/>
            <person name="Eisen J.A."/>
            <person name="Woyke T."/>
            <person name="Gugger M."/>
            <person name="Kerfeld C.A."/>
        </authorList>
    </citation>
    <scope>NUCLEOTIDE SEQUENCE [LARGE SCALE GENOMIC DNA]</scope>
    <source>
        <strain evidence="4">ATCC 29371 / PCC 7437</strain>
    </source>
</reference>
<dbReference type="Pfam" id="PF13176">
    <property type="entry name" value="TPR_7"/>
    <property type="match status" value="1"/>
</dbReference>
<dbReference type="Pfam" id="PF12770">
    <property type="entry name" value="CHAT"/>
    <property type="match status" value="1"/>
</dbReference>
<dbReference type="SUPFAM" id="SSF48452">
    <property type="entry name" value="TPR-like"/>
    <property type="match status" value="3"/>
</dbReference>
<proteinExistence type="predicted"/>
<evidence type="ECO:0000259" key="2">
    <source>
        <dbReference type="Pfam" id="PF12770"/>
    </source>
</evidence>
<feature type="repeat" description="TPR" evidence="1">
    <location>
        <begin position="256"/>
        <end position="289"/>
    </location>
</feature>
<dbReference type="Proteomes" id="UP000010473">
    <property type="component" value="Chromosome"/>
</dbReference>
<accession>K9XQ62</accession>
<gene>
    <name evidence="3" type="ordered locus">Sta7437_0586</name>
</gene>
<keyword evidence="1" id="KW-0802">TPR repeat</keyword>
<dbReference type="SMART" id="SM00028">
    <property type="entry name" value="TPR"/>
    <property type="match status" value="7"/>
</dbReference>
<dbReference type="PANTHER" id="PTHR10098">
    <property type="entry name" value="RAPSYN-RELATED"/>
    <property type="match status" value="1"/>
</dbReference>
<dbReference type="PROSITE" id="PS50005">
    <property type="entry name" value="TPR"/>
    <property type="match status" value="1"/>
</dbReference>